<dbReference type="RefSeq" id="WP_085887677.1">
    <property type="nucleotide sequence ID" value="NZ_FWFN01000003.1"/>
</dbReference>
<evidence type="ECO:0000313" key="2">
    <source>
        <dbReference type="EMBL" id="SLN39983.1"/>
    </source>
</evidence>
<keyword evidence="2" id="KW-0255">Endonuclease</keyword>
<dbReference type="CDD" id="cd10283">
    <property type="entry name" value="MnuA_DNase1-like"/>
    <property type="match status" value="1"/>
</dbReference>
<proteinExistence type="predicted"/>
<dbReference type="EMBL" id="FWFN01000003">
    <property type="protein sequence ID" value="SLN39983.1"/>
    <property type="molecule type" value="Genomic_DNA"/>
</dbReference>
<sequence length="358" mass="40689">MAFYQSLKHDRRTYPPGRAAPGQAGWIADRLLRLRALLNGQITARRRPDSLIIGSWNIRHFDGGRPRLHESFHYIAEIIDHFDICAVQEVKNIEAVDRLLRLLGPNWTYFINDSSGAGRGNHERMAFLYNRNRVSFRHLVGELVLPRDALPGGEQIARTPFFAAFQAGWFRFTLCSAHIIFKEEAGRPLREDEIRVIAQEMAKRARAQDEVHVFLGDMNIDDHAAPGMQALLAAGFDVPDLGPTSLSGDKYYDQIAFVGPDQKTRMLERGVLCWPDAVFRDEEAGDYQQIARLMRGAEDQAEVARLLVEEPDGGEPYANWARSYSSWRTHEMSDHLPVWIELEVDYSNEYLRGIGGPA</sequence>
<dbReference type="GO" id="GO:0004519">
    <property type="term" value="F:endonuclease activity"/>
    <property type="evidence" value="ECO:0007669"/>
    <property type="project" value="UniProtKB-KW"/>
</dbReference>
<gene>
    <name evidence="2" type="ORF">PSM7751_01822</name>
</gene>
<keyword evidence="3" id="KW-1185">Reference proteome</keyword>
<keyword evidence="2" id="KW-0540">Nuclease</keyword>
<protein>
    <submittedName>
        <fullName evidence="2">Endonuclease/Exonuclease/phosphatase family protein</fullName>
    </submittedName>
</protein>
<dbReference type="AlphaFoldDB" id="A0A1X6Z3S1"/>
<accession>A0A1X6Z3S1</accession>
<organism evidence="2 3">
    <name type="scientific">Pseudooceanicola marinus</name>
    <dbReference type="NCBI Taxonomy" id="396013"/>
    <lineage>
        <taxon>Bacteria</taxon>
        <taxon>Pseudomonadati</taxon>
        <taxon>Pseudomonadota</taxon>
        <taxon>Alphaproteobacteria</taxon>
        <taxon>Rhodobacterales</taxon>
        <taxon>Paracoccaceae</taxon>
        <taxon>Pseudooceanicola</taxon>
    </lineage>
</organism>
<keyword evidence="2" id="KW-0378">Hydrolase</keyword>
<dbReference type="Pfam" id="PF03372">
    <property type="entry name" value="Exo_endo_phos"/>
    <property type="match status" value="1"/>
</dbReference>
<evidence type="ECO:0000313" key="3">
    <source>
        <dbReference type="Proteomes" id="UP000193963"/>
    </source>
</evidence>
<dbReference type="PANTHER" id="PTHR11371">
    <property type="entry name" value="DEOXYRIBONUCLEASE"/>
    <property type="match status" value="1"/>
</dbReference>
<keyword evidence="2" id="KW-0269">Exonuclease</keyword>
<dbReference type="InterPro" id="IPR005135">
    <property type="entry name" value="Endo/exonuclease/phosphatase"/>
</dbReference>
<dbReference type="OrthoDB" id="5500612at2"/>
<feature type="domain" description="Endonuclease/exonuclease/phosphatase" evidence="1">
    <location>
        <begin position="54"/>
        <end position="226"/>
    </location>
</feature>
<dbReference type="PANTHER" id="PTHR11371:SF31">
    <property type="entry name" value="EXTRACELLULAR NUCLEASE"/>
    <property type="match status" value="1"/>
</dbReference>
<evidence type="ECO:0000259" key="1">
    <source>
        <dbReference type="Pfam" id="PF03372"/>
    </source>
</evidence>
<dbReference type="Proteomes" id="UP000193963">
    <property type="component" value="Unassembled WGS sequence"/>
</dbReference>
<name>A0A1X6Z3S1_9RHOB</name>
<reference evidence="2 3" key="1">
    <citation type="submission" date="2017-03" db="EMBL/GenBank/DDBJ databases">
        <authorList>
            <person name="Afonso C.L."/>
            <person name="Miller P.J."/>
            <person name="Scott M.A."/>
            <person name="Spackman E."/>
            <person name="Goraichik I."/>
            <person name="Dimitrov K.M."/>
            <person name="Suarez D.L."/>
            <person name="Swayne D.E."/>
        </authorList>
    </citation>
    <scope>NUCLEOTIDE SEQUENCE [LARGE SCALE GENOMIC DNA]</scope>
    <source>
        <strain evidence="2 3">CECT 7751</strain>
    </source>
</reference>
<dbReference type="Gene3D" id="3.60.10.10">
    <property type="entry name" value="Endonuclease/exonuclease/phosphatase"/>
    <property type="match status" value="1"/>
</dbReference>
<dbReference type="InterPro" id="IPR036691">
    <property type="entry name" value="Endo/exonu/phosph_ase_sf"/>
</dbReference>
<dbReference type="GO" id="GO:0004527">
    <property type="term" value="F:exonuclease activity"/>
    <property type="evidence" value="ECO:0007669"/>
    <property type="project" value="UniProtKB-KW"/>
</dbReference>
<dbReference type="SUPFAM" id="SSF56219">
    <property type="entry name" value="DNase I-like"/>
    <property type="match status" value="1"/>
</dbReference>